<proteinExistence type="predicted"/>
<evidence type="ECO:0008006" key="3">
    <source>
        <dbReference type="Google" id="ProtNLM"/>
    </source>
</evidence>
<dbReference type="EMBL" id="CP035758">
    <property type="protein sequence ID" value="QBD83726.1"/>
    <property type="molecule type" value="Genomic_DNA"/>
</dbReference>
<reference evidence="1 2" key="1">
    <citation type="submission" date="2019-01" db="EMBL/GenBank/DDBJ databases">
        <title>Ktedonosporobacter rubrisoli SCAWS-G2.</title>
        <authorList>
            <person name="Huang Y."/>
            <person name="Yan B."/>
        </authorList>
    </citation>
    <scope>NUCLEOTIDE SEQUENCE [LARGE SCALE GENOMIC DNA]</scope>
    <source>
        <strain evidence="1 2">SCAWS-G2</strain>
    </source>
</reference>
<evidence type="ECO:0000313" key="1">
    <source>
        <dbReference type="EMBL" id="QBD83726.1"/>
    </source>
</evidence>
<protein>
    <recommendedName>
        <fullName evidence="3">Pentapeptide repeat-containing protein</fullName>
    </recommendedName>
</protein>
<dbReference type="InterPro" id="IPR001646">
    <property type="entry name" value="5peptide_repeat"/>
</dbReference>
<dbReference type="Proteomes" id="UP000290365">
    <property type="component" value="Chromosome"/>
</dbReference>
<dbReference type="Pfam" id="PF00805">
    <property type="entry name" value="Pentapeptide"/>
    <property type="match status" value="1"/>
</dbReference>
<evidence type="ECO:0000313" key="2">
    <source>
        <dbReference type="Proteomes" id="UP000290365"/>
    </source>
</evidence>
<accession>A0A4P6K7W0</accession>
<name>A0A4P6K7W0_KTERU</name>
<gene>
    <name evidence="1" type="ORF">EPA93_39435</name>
</gene>
<organism evidence="1 2">
    <name type="scientific">Ktedonosporobacter rubrisoli</name>
    <dbReference type="NCBI Taxonomy" id="2509675"/>
    <lineage>
        <taxon>Bacteria</taxon>
        <taxon>Bacillati</taxon>
        <taxon>Chloroflexota</taxon>
        <taxon>Ktedonobacteria</taxon>
        <taxon>Ktedonobacterales</taxon>
        <taxon>Ktedonosporobacteraceae</taxon>
        <taxon>Ktedonosporobacter</taxon>
    </lineage>
</organism>
<dbReference type="AlphaFoldDB" id="A0A4P6K7W0"/>
<keyword evidence="2" id="KW-1185">Reference proteome</keyword>
<dbReference type="KEGG" id="kbs:EPA93_39435"/>
<sequence length="38" mass="4240">MCNAIFKGSNLVASKASQANFTGATMEYSHLWHFHLLL</sequence>